<dbReference type="AlphaFoldDB" id="A0A382A5W0"/>
<protein>
    <submittedName>
        <fullName evidence="1">Uncharacterized protein</fullName>
    </submittedName>
</protein>
<dbReference type="EMBL" id="UINC01023903">
    <property type="protein sequence ID" value="SVA96502.1"/>
    <property type="molecule type" value="Genomic_DNA"/>
</dbReference>
<evidence type="ECO:0000313" key="1">
    <source>
        <dbReference type="EMBL" id="SVA96502.1"/>
    </source>
</evidence>
<organism evidence="1">
    <name type="scientific">marine metagenome</name>
    <dbReference type="NCBI Taxonomy" id="408172"/>
    <lineage>
        <taxon>unclassified sequences</taxon>
        <taxon>metagenomes</taxon>
        <taxon>ecological metagenomes</taxon>
    </lineage>
</organism>
<reference evidence="1" key="1">
    <citation type="submission" date="2018-05" db="EMBL/GenBank/DDBJ databases">
        <authorList>
            <person name="Lanie J.A."/>
            <person name="Ng W.-L."/>
            <person name="Kazmierczak K.M."/>
            <person name="Andrzejewski T.M."/>
            <person name="Davidsen T.M."/>
            <person name="Wayne K.J."/>
            <person name="Tettelin H."/>
            <person name="Glass J.I."/>
            <person name="Rusch D."/>
            <person name="Podicherti R."/>
            <person name="Tsui H.-C.T."/>
            <person name="Winkler M.E."/>
        </authorList>
    </citation>
    <scope>NUCLEOTIDE SEQUENCE</scope>
</reference>
<proteinExistence type="predicted"/>
<sequence>MGYNIYLIDESLGNLSLIENSKIDFKHTEGINAFASTKNISIFKKINHI</sequence>
<name>A0A382A5W0_9ZZZZ</name>
<accession>A0A382A5W0</accession>
<gene>
    <name evidence="1" type="ORF">METZ01_LOCUS149356</name>
</gene>